<organism evidence="2 3">
    <name type="scientific">Sphaerobolus stellatus (strain SS14)</name>
    <dbReference type="NCBI Taxonomy" id="990650"/>
    <lineage>
        <taxon>Eukaryota</taxon>
        <taxon>Fungi</taxon>
        <taxon>Dikarya</taxon>
        <taxon>Basidiomycota</taxon>
        <taxon>Agaricomycotina</taxon>
        <taxon>Agaricomycetes</taxon>
        <taxon>Phallomycetidae</taxon>
        <taxon>Geastrales</taxon>
        <taxon>Sphaerobolaceae</taxon>
        <taxon>Sphaerobolus</taxon>
    </lineage>
</organism>
<dbReference type="EMBL" id="KN837416">
    <property type="protein sequence ID" value="KIJ25417.1"/>
    <property type="molecule type" value="Genomic_DNA"/>
</dbReference>
<proteinExistence type="predicted"/>
<keyword evidence="3" id="KW-1185">Reference proteome</keyword>
<name>A0A0C9U8S4_SPHS4</name>
<evidence type="ECO:0000256" key="1">
    <source>
        <dbReference type="SAM" id="MobiDB-lite"/>
    </source>
</evidence>
<dbReference type="HOGENOM" id="CLU_1714477_0_0_1"/>
<gene>
    <name evidence="2" type="ORF">M422DRAFT_273633</name>
</gene>
<protein>
    <submittedName>
        <fullName evidence="2">Uncharacterized protein</fullName>
    </submittedName>
</protein>
<accession>A0A0C9U8S4</accession>
<sequence>MSAGERSTAWIDVSADAGIRRRRADYGGDVSQKTLESIEDGADRTSTQTTKPRRLDTHHRFNPQRSGLPYMTCYPLHYLTYALFAPSTSSRPLVLSFGFRHKHLILKHSYNSPHTRRNLQRVKLDFKPTKNSPAQYAILIAILVPLHRHSIPLPRRAQNAPSSGDKSPIVVCSRLRCTVARQVR</sequence>
<reference evidence="2 3" key="1">
    <citation type="submission" date="2014-06" db="EMBL/GenBank/DDBJ databases">
        <title>Evolutionary Origins and Diversification of the Mycorrhizal Mutualists.</title>
        <authorList>
            <consortium name="DOE Joint Genome Institute"/>
            <consortium name="Mycorrhizal Genomics Consortium"/>
            <person name="Kohler A."/>
            <person name="Kuo A."/>
            <person name="Nagy L.G."/>
            <person name="Floudas D."/>
            <person name="Copeland A."/>
            <person name="Barry K.W."/>
            <person name="Cichocki N."/>
            <person name="Veneault-Fourrey C."/>
            <person name="LaButti K."/>
            <person name="Lindquist E.A."/>
            <person name="Lipzen A."/>
            <person name="Lundell T."/>
            <person name="Morin E."/>
            <person name="Murat C."/>
            <person name="Riley R."/>
            <person name="Ohm R."/>
            <person name="Sun H."/>
            <person name="Tunlid A."/>
            <person name="Henrissat B."/>
            <person name="Grigoriev I.V."/>
            <person name="Hibbett D.S."/>
            <person name="Martin F."/>
        </authorList>
    </citation>
    <scope>NUCLEOTIDE SEQUENCE [LARGE SCALE GENOMIC DNA]</scope>
    <source>
        <strain evidence="2 3">SS14</strain>
    </source>
</reference>
<evidence type="ECO:0000313" key="3">
    <source>
        <dbReference type="Proteomes" id="UP000054279"/>
    </source>
</evidence>
<dbReference type="Proteomes" id="UP000054279">
    <property type="component" value="Unassembled WGS sequence"/>
</dbReference>
<feature type="region of interest" description="Disordered" evidence="1">
    <location>
        <begin position="22"/>
        <end position="53"/>
    </location>
</feature>
<dbReference type="AlphaFoldDB" id="A0A0C9U8S4"/>
<evidence type="ECO:0000313" key="2">
    <source>
        <dbReference type="EMBL" id="KIJ25417.1"/>
    </source>
</evidence>